<feature type="transmembrane region" description="Helical" evidence="1">
    <location>
        <begin position="48"/>
        <end position="71"/>
    </location>
</feature>
<gene>
    <name evidence="2" type="ORF">ERS852573_00879</name>
</gene>
<dbReference type="AlphaFoldDB" id="A0A173S839"/>
<organism evidence="2 3">
    <name type="scientific">Dorea longicatena</name>
    <dbReference type="NCBI Taxonomy" id="88431"/>
    <lineage>
        <taxon>Bacteria</taxon>
        <taxon>Bacillati</taxon>
        <taxon>Bacillota</taxon>
        <taxon>Clostridia</taxon>
        <taxon>Lachnospirales</taxon>
        <taxon>Lachnospiraceae</taxon>
        <taxon>Dorea</taxon>
    </lineage>
</organism>
<dbReference type="Proteomes" id="UP000095597">
    <property type="component" value="Unassembled WGS sequence"/>
</dbReference>
<evidence type="ECO:0000256" key="1">
    <source>
        <dbReference type="SAM" id="Phobius"/>
    </source>
</evidence>
<evidence type="ECO:0000313" key="2">
    <source>
        <dbReference type="EMBL" id="CUM86430.1"/>
    </source>
</evidence>
<keyword evidence="1" id="KW-1133">Transmembrane helix</keyword>
<evidence type="ECO:0000313" key="3">
    <source>
        <dbReference type="Proteomes" id="UP000095597"/>
    </source>
</evidence>
<proteinExistence type="predicted"/>
<keyword evidence="1" id="KW-0812">Transmembrane</keyword>
<reference evidence="2 3" key="1">
    <citation type="submission" date="2015-09" db="EMBL/GenBank/DDBJ databases">
        <authorList>
            <consortium name="Pathogen Informatics"/>
        </authorList>
    </citation>
    <scope>NUCLEOTIDE SEQUENCE [LARGE SCALE GENOMIC DNA]</scope>
    <source>
        <strain evidence="2 3">2789STDY5834961</strain>
    </source>
</reference>
<dbReference type="RefSeq" id="WP_055213769.1">
    <property type="nucleotide sequence ID" value="NZ_CYXO01000004.1"/>
</dbReference>
<keyword evidence="1" id="KW-0472">Membrane</keyword>
<dbReference type="EMBL" id="CYXO01000004">
    <property type="protein sequence ID" value="CUM86430.1"/>
    <property type="molecule type" value="Genomic_DNA"/>
</dbReference>
<protein>
    <submittedName>
        <fullName evidence="2">Uncharacterized protein</fullName>
    </submittedName>
</protein>
<name>A0A173S839_9FIRM</name>
<accession>A0A173S839</accession>
<sequence length="74" mass="8401">MLIKITAMLIVLTIAFTIIGKAYCKSLNDTHKLLFNIGHFTKGEQIFLFIVATIYFSTSLSVIATAFYMIFKFL</sequence>